<comment type="caution">
    <text evidence="3">The sequence shown here is derived from an EMBL/GenBank/DDBJ whole genome shotgun (WGS) entry which is preliminary data.</text>
</comment>
<organism evidence="3 4">
    <name type="scientific">Diplocarpon coronariae</name>
    <dbReference type="NCBI Taxonomy" id="2795749"/>
    <lineage>
        <taxon>Eukaryota</taxon>
        <taxon>Fungi</taxon>
        <taxon>Dikarya</taxon>
        <taxon>Ascomycota</taxon>
        <taxon>Pezizomycotina</taxon>
        <taxon>Leotiomycetes</taxon>
        <taxon>Helotiales</taxon>
        <taxon>Drepanopezizaceae</taxon>
        <taxon>Diplocarpon</taxon>
    </lineage>
</organism>
<evidence type="ECO:0000259" key="2">
    <source>
        <dbReference type="Pfam" id="PF18922"/>
    </source>
</evidence>
<dbReference type="AlphaFoldDB" id="A0A218ZFK8"/>
<proteinExistence type="predicted"/>
<sequence>MDCGLSKRVMGAALILLATIFMLYLIPHKVFVSVRVLPKSTKHLLGTAQVPIAASTPGKIQNKVAVITDTQYTPRLIPLILHFHAVLGPDWPIVFFTSEESRENHFAPGAKGSAVWQRAVADKRIEIRTVPSDVNLTHRNAVNLYLSRPWLWEQLAPAQHVLIFQADAMICGNAHRTAEDWLQYDFVGAPFSGPDSPKKYNGGLSLRNRTMILDILSEGNNWEEETKAETWTGGGEDNWFSHKMEARSAHLPDIYESLAFSCQTELHLGMNREPFGFHKVHIGAPNKLAEIAQWCPEIALAAKGTLEPSM</sequence>
<feature type="transmembrane region" description="Helical" evidence="1">
    <location>
        <begin position="9"/>
        <end position="26"/>
    </location>
</feature>
<keyword evidence="4" id="KW-1185">Reference proteome</keyword>
<name>A0A218ZFK8_9HELO</name>
<evidence type="ECO:0000313" key="3">
    <source>
        <dbReference type="EMBL" id="OWP06055.1"/>
    </source>
</evidence>
<keyword evidence="1" id="KW-0812">Transmembrane</keyword>
<dbReference type="Proteomes" id="UP000242519">
    <property type="component" value="Unassembled WGS sequence"/>
</dbReference>
<gene>
    <name evidence="3" type="ORF">B2J93_1812</name>
</gene>
<dbReference type="EMBL" id="MZNU01000058">
    <property type="protein sequence ID" value="OWP06055.1"/>
    <property type="molecule type" value="Genomic_DNA"/>
</dbReference>
<feature type="domain" description="DUF5672" evidence="2">
    <location>
        <begin position="124"/>
        <end position="278"/>
    </location>
</feature>
<dbReference type="Pfam" id="PF18922">
    <property type="entry name" value="DUF5672"/>
    <property type="match status" value="1"/>
</dbReference>
<evidence type="ECO:0000313" key="4">
    <source>
        <dbReference type="Proteomes" id="UP000242519"/>
    </source>
</evidence>
<accession>A0A218ZFK8</accession>
<dbReference type="InterPro" id="IPR043729">
    <property type="entry name" value="DUF5672"/>
</dbReference>
<protein>
    <recommendedName>
        <fullName evidence="2">DUF5672 domain-containing protein</fullName>
    </recommendedName>
</protein>
<dbReference type="STRING" id="503106.A0A218ZFK8"/>
<reference evidence="3 4" key="1">
    <citation type="submission" date="2017-04" db="EMBL/GenBank/DDBJ databases">
        <title>Draft genome sequence of Marssonina coronaria NL1: causal agent of apple blotch.</title>
        <authorList>
            <person name="Cheng Q."/>
        </authorList>
    </citation>
    <scope>NUCLEOTIDE SEQUENCE [LARGE SCALE GENOMIC DNA]</scope>
    <source>
        <strain evidence="3 4">NL1</strain>
    </source>
</reference>
<keyword evidence="1" id="KW-0472">Membrane</keyword>
<dbReference type="OrthoDB" id="10025998at2759"/>
<evidence type="ECO:0000256" key="1">
    <source>
        <dbReference type="SAM" id="Phobius"/>
    </source>
</evidence>
<dbReference type="InParanoid" id="A0A218ZFK8"/>
<keyword evidence="1" id="KW-1133">Transmembrane helix</keyword>